<proteinExistence type="predicted"/>
<dbReference type="EMBL" id="UINC01169561">
    <property type="protein sequence ID" value="SVD73162.1"/>
    <property type="molecule type" value="Genomic_DNA"/>
</dbReference>
<dbReference type="AlphaFoldDB" id="A0A382XPW8"/>
<dbReference type="Pfam" id="PF10722">
    <property type="entry name" value="YbjN"/>
    <property type="match status" value="1"/>
</dbReference>
<sequence>MENFYQNPIDVVEDVVHSKKWTFSRADDHELVAEIASHWCVYRLYFSWSEQIKAINFTVTFDIKFPESKSKLAYELLAHINEKLWIGHFDITSKNGIPAYRHTVLKPYGNEILYNQLEDLVDIAIYECEKYYPAFHIILFEDSKPQEALKLCEIDTLGRA</sequence>
<protein>
    <submittedName>
        <fullName evidence="1">Uncharacterized protein</fullName>
    </submittedName>
</protein>
<dbReference type="InterPro" id="IPR019660">
    <property type="entry name" value="Put_sensory_transdc_reg_YbjN"/>
</dbReference>
<accession>A0A382XPW8</accession>
<gene>
    <name evidence="1" type="ORF">METZ01_LOCUS426016</name>
</gene>
<reference evidence="1" key="1">
    <citation type="submission" date="2018-05" db="EMBL/GenBank/DDBJ databases">
        <authorList>
            <person name="Lanie J.A."/>
            <person name="Ng W.-L."/>
            <person name="Kazmierczak K.M."/>
            <person name="Andrzejewski T.M."/>
            <person name="Davidsen T.M."/>
            <person name="Wayne K.J."/>
            <person name="Tettelin H."/>
            <person name="Glass J.I."/>
            <person name="Rusch D."/>
            <person name="Podicherti R."/>
            <person name="Tsui H.-C.T."/>
            <person name="Winkler M.E."/>
        </authorList>
    </citation>
    <scope>NUCLEOTIDE SEQUENCE</scope>
</reference>
<organism evidence="1">
    <name type="scientific">marine metagenome</name>
    <dbReference type="NCBI Taxonomy" id="408172"/>
    <lineage>
        <taxon>unclassified sequences</taxon>
        <taxon>metagenomes</taxon>
        <taxon>ecological metagenomes</taxon>
    </lineage>
</organism>
<name>A0A382XPW8_9ZZZZ</name>
<dbReference type="CDD" id="cd17033">
    <property type="entry name" value="DR1245-like"/>
    <property type="match status" value="1"/>
</dbReference>
<evidence type="ECO:0000313" key="1">
    <source>
        <dbReference type="EMBL" id="SVD73162.1"/>
    </source>
</evidence>